<evidence type="ECO:0000256" key="2">
    <source>
        <dbReference type="SAM" id="SignalP"/>
    </source>
</evidence>
<dbReference type="PANTHER" id="PTHR21879:SF22">
    <property type="entry name" value="FI03362P-RELATED"/>
    <property type="match status" value="1"/>
</dbReference>
<proteinExistence type="predicted"/>
<reference evidence="3 4" key="1">
    <citation type="journal article" date="2024" name="Insects">
        <title>An Improved Chromosome-Level Genome Assembly of the Firefly Pyrocoelia pectoralis.</title>
        <authorList>
            <person name="Fu X."/>
            <person name="Meyer-Rochow V.B."/>
            <person name="Ballantyne L."/>
            <person name="Zhu X."/>
        </authorList>
    </citation>
    <scope>NUCLEOTIDE SEQUENCE [LARGE SCALE GENOMIC DNA]</scope>
    <source>
        <strain evidence="3">XCY_ONT2</strain>
    </source>
</reference>
<dbReference type="PROSITE" id="PS51257">
    <property type="entry name" value="PROKAR_LIPOPROTEIN"/>
    <property type="match status" value="1"/>
</dbReference>
<comment type="caution">
    <text evidence="3">The sequence shown here is derived from an EMBL/GenBank/DDBJ whole genome shotgun (WGS) entry which is preliminary data.</text>
</comment>
<evidence type="ECO:0000313" key="4">
    <source>
        <dbReference type="Proteomes" id="UP001329430"/>
    </source>
</evidence>
<name>A0AAN7VFV7_9COLE</name>
<feature type="transmembrane region" description="Helical" evidence="1">
    <location>
        <begin position="187"/>
        <end position="215"/>
    </location>
</feature>
<evidence type="ECO:0000256" key="1">
    <source>
        <dbReference type="SAM" id="Phobius"/>
    </source>
</evidence>
<accession>A0AAN7VFV7</accession>
<keyword evidence="1" id="KW-1133">Transmembrane helix</keyword>
<dbReference type="PANTHER" id="PTHR21879">
    <property type="entry name" value="FI03362P-RELATED-RELATED"/>
    <property type="match status" value="1"/>
</dbReference>
<gene>
    <name evidence="3" type="ORF">RI129_006101</name>
</gene>
<dbReference type="GO" id="GO:0016020">
    <property type="term" value="C:membrane"/>
    <property type="evidence" value="ECO:0007669"/>
    <property type="project" value="TreeGrafter"/>
</dbReference>
<evidence type="ECO:0000313" key="3">
    <source>
        <dbReference type="EMBL" id="KAK5644801.1"/>
    </source>
</evidence>
<feature type="chain" id="PRO_5042991322" description="Osiris 7" evidence="2">
    <location>
        <begin position="20"/>
        <end position="298"/>
    </location>
</feature>
<sequence>MASLKVITVLCLVIATSCALPTQDEPRASRNAIQTENDLLDSIYADCLRKDSMSCVKYKLFSFVDKMLGHKDTITITDGLTIVKTQDGEPEGAPRAINGDESIESLIFSRVQRFLESHTLKLNLKGSEIVDSFNSAARSFSDVMDSFNEDENSVDTEEGRGKKKKVAKILGPLMAIAGLKAAIFGKLALAAIALIAGKALLIGKIALVLSAVIGLKKLLGSGGGKHVTYEVVAHPHHSSSHVSSHDSVYGGSGGGGGYGGDIGGGGGYGGSSGHGGWGRSIDAQELAYRGQTPSSKKQ</sequence>
<organism evidence="3 4">
    <name type="scientific">Pyrocoelia pectoralis</name>
    <dbReference type="NCBI Taxonomy" id="417401"/>
    <lineage>
        <taxon>Eukaryota</taxon>
        <taxon>Metazoa</taxon>
        <taxon>Ecdysozoa</taxon>
        <taxon>Arthropoda</taxon>
        <taxon>Hexapoda</taxon>
        <taxon>Insecta</taxon>
        <taxon>Pterygota</taxon>
        <taxon>Neoptera</taxon>
        <taxon>Endopterygota</taxon>
        <taxon>Coleoptera</taxon>
        <taxon>Polyphaga</taxon>
        <taxon>Elateriformia</taxon>
        <taxon>Elateroidea</taxon>
        <taxon>Lampyridae</taxon>
        <taxon>Lampyrinae</taxon>
        <taxon>Pyrocoelia</taxon>
    </lineage>
</organism>
<protein>
    <recommendedName>
        <fullName evidence="5">Osiris 7</fullName>
    </recommendedName>
</protein>
<dbReference type="InterPro" id="IPR012464">
    <property type="entry name" value="DUF1676"/>
</dbReference>
<dbReference type="Proteomes" id="UP001329430">
    <property type="component" value="Chromosome 4"/>
</dbReference>
<dbReference type="Pfam" id="PF07898">
    <property type="entry name" value="DUF1676"/>
    <property type="match status" value="1"/>
</dbReference>
<evidence type="ECO:0008006" key="5">
    <source>
        <dbReference type="Google" id="ProtNLM"/>
    </source>
</evidence>
<keyword evidence="4" id="KW-1185">Reference proteome</keyword>
<keyword evidence="2" id="KW-0732">Signal</keyword>
<keyword evidence="1" id="KW-0812">Transmembrane</keyword>
<dbReference type="AlphaFoldDB" id="A0AAN7VFV7"/>
<dbReference type="EMBL" id="JAVRBK010000004">
    <property type="protein sequence ID" value="KAK5644801.1"/>
    <property type="molecule type" value="Genomic_DNA"/>
</dbReference>
<keyword evidence="1" id="KW-0472">Membrane</keyword>
<feature type="signal peptide" evidence="2">
    <location>
        <begin position="1"/>
        <end position="19"/>
    </location>
</feature>